<proteinExistence type="predicted"/>
<dbReference type="Proteomes" id="UP001177140">
    <property type="component" value="Unassembled WGS sequence"/>
</dbReference>
<feature type="signal peptide" evidence="1">
    <location>
        <begin position="1"/>
        <end position="33"/>
    </location>
</feature>
<name>A0AA41S856_PAPNU</name>
<dbReference type="EMBL" id="JAJJMA010111311">
    <property type="protein sequence ID" value="MCL7031349.1"/>
    <property type="molecule type" value="Genomic_DNA"/>
</dbReference>
<evidence type="ECO:0000256" key="1">
    <source>
        <dbReference type="SAM" id="SignalP"/>
    </source>
</evidence>
<keyword evidence="1" id="KW-0732">Signal</keyword>
<evidence type="ECO:0000313" key="4">
    <source>
        <dbReference type="Proteomes" id="UP001177140"/>
    </source>
</evidence>
<feature type="chain" id="PRO_5041589216" evidence="1">
    <location>
        <begin position="34"/>
        <end position="102"/>
    </location>
</feature>
<keyword evidence="4" id="KW-1185">Reference proteome</keyword>
<protein>
    <submittedName>
        <fullName evidence="2">Uncharacterized protein</fullName>
    </submittedName>
</protein>
<evidence type="ECO:0000313" key="3">
    <source>
        <dbReference type="EMBL" id="MCL7036079.1"/>
    </source>
</evidence>
<accession>A0AA41S856</accession>
<reference evidence="2" key="1">
    <citation type="submission" date="2022-03" db="EMBL/GenBank/DDBJ databases">
        <title>A functionally conserved STORR gene fusion in Papaver species that diverged 16.8 million years ago.</title>
        <authorList>
            <person name="Catania T."/>
        </authorList>
    </citation>
    <scope>NUCLEOTIDE SEQUENCE</scope>
    <source>
        <strain evidence="2">S-191538</strain>
    </source>
</reference>
<organism evidence="2 4">
    <name type="scientific">Papaver nudicaule</name>
    <name type="common">Iceland poppy</name>
    <dbReference type="NCBI Taxonomy" id="74823"/>
    <lineage>
        <taxon>Eukaryota</taxon>
        <taxon>Viridiplantae</taxon>
        <taxon>Streptophyta</taxon>
        <taxon>Embryophyta</taxon>
        <taxon>Tracheophyta</taxon>
        <taxon>Spermatophyta</taxon>
        <taxon>Magnoliopsida</taxon>
        <taxon>Ranunculales</taxon>
        <taxon>Papaveraceae</taxon>
        <taxon>Papaveroideae</taxon>
        <taxon>Papaver</taxon>
    </lineage>
</organism>
<dbReference type="AlphaFoldDB" id="A0AA41S856"/>
<sequence>MAKNALVFSPFFFGLLFLALIAFSSEQGGGVSGQSCTPVTGSPFAFDYRVQQNSCDGCDWFCKSRAVSGVKSGLCSQLVTRASVSQYLCLCCVVLLEEESNE</sequence>
<comment type="caution">
    <text evidence="2">The sequence shown here is derived from an EMBL/GenBank/DDBJ whole genome shotgun (WGS) entry which is preliminary data.</text>
</comment>
<evidence type="ECO:0000313" key="2">
    <source>
        <dbReference type="EMBL" id="MCL7031349.1"/>
    </source>
</evidence>
<gene>
    <name evidence="3" type="ORF">MKW94_004041</name>
    <name evidence="2" type="ORF">MKW94_019465</name>
</gene>
<dbReference type="EMBL" id="JAJJMA010164034">
    <property type="protein sequence ID" value="MCL7036079.1"/>
    <property type="molecule type" value="Genomic_DNA"/>
</dbReference>